<dbReference type="InterPro" id="IPR013785">
    <property type="entry name" value="Aldolase_TIM"/>
</dbReference>
<dbReference type="GO" id="GO:0009073">
    <property type="term" value="P:aromatic amino acid family biosynthetic process"/>
    <property type="evidence" value="ECO:0007669"/>
    <property type="project" value="UniProtKB-KW"/>
</dbReference>
<evidence type="ECO:0000256" key="4">
    <source>
        <dbReference type="HAMAP-Rule" id="MF_00214"/>
    </source>
</evidence>
<dbReference type="EMBL" id="FWEU01000002">
    <property type="protein sequence ID" value="SLM23702.1"/>
    <property type="molecule type" value="Genomic_DNA"/>
</dbReference>
<evidence type="ECO:0000256" key="3">
    <source>
        <dbReference type="ARBA" id="ARBA00023270"/>
    </source>
</evidence>
<evidence type="ECO:0000313" key="6">
    <source>
        <dbReference type="EMBL" id="SLM23702.1"/>
    </source>
</evidence>
<dbReference type="CDD" id="cd00502">
    <property type="entry name" value="DHQase_I"/>
    <property type="match status" value="1"/>
</dbReference>
<feature type="active site" description="Proton donor/acceptor" evidence="4">
    <location>
        <position position="182"/>
    </location>
</feature>
<keyword evidence="3 4" id="KW-0704">Schiff base</keyword>
<reference evidence="7" key="1">
    <citation type="submission" date="2016-10" db="EMBL/GenBank/DDBJ databases">
        <authorList>
            <person name="Varghese N."/>
        </authorList>
    </citation>
    <scope>NUCLEOTIDE SEQUENCE [LARGE SCALE GENOMIC DNA]</scope>
    <source>
        <strain evidence="7">92MFCol6.1</strain>
    </source>
</reference>
<comment type="function">
    <text evidence="4">Involved in the third step of the chorismate pathway, which leads to the biosynthesis of aromatic amino acids. Catalyzes the cis-dehydration of 3-dehydroquinate (DHQ) and introduces the first double bond of the aromatic ring to yield 3-dehydroshikimate.</text>
</comment>
<proteinExistence type="inferred from homology"/>
<feature type="active site" description="Schiff-base intermediate with substrate" evidence="4">
    <location>
        <position position="209"/>
    </location>
</feature>
<comment type="pathway">
    <text evidence="4">Metabolic intermediate biosynthesis; chorismate biosynthesis; chorismate from D-erythrose 4-phosphate and phosphoenolpyruvate: step 3/7.</text>
</comment>
<keyword evidence="4" id="KW-0028">Amino-acid biosynthesis</keyword>
<dbReference type="GO" id="GO:0009423">
    <property type="term" value="P:chorismate biosynthetic process"/>
    <property type="evidence" value="ECO:0007669"/>
    <property type="project" value="UniProtKB-UniRule"/>
</dbReference>
<dbReference type="Gene3D" id="3.20.20.70">
    <property type="entry name" value="Aldolase class I"/>
    <property type="match status" value="1"/>
</dbReference>
<dbReference type="Proteomes" id="UP000191133">
    <property type="component" value="Unassembled WGS sequence"/>
</dbReference>
<dbReference type="Pfam" id="PF01487">
    <property type="entry name" value="DHquinase_I"/>
    <property type="match status" value="1"/>
</dbReference>
<dbReference type="SUPFAM" id="SSF51569">
    <property type="entry name" value="Aldolase"/>
    <property type="match status" value="1"/>
</dbReference>
<dbReference type="GO" id="GO:0003855">
    <property type="term" value="F:3-dehydroquinate dehydratase activity"/>
    <property type="evidence" value="ECO:0007669"/>
    <property type="project" value="UniProtKB-UniRule"/>
</dbReference>
<organism evidence="6 7">
    <name type="scientific">Stenotrophomonas indicatrix</name>
    <dbReference type="NCBI Taxonomy" id="2045451"/>
    <lineage>
        <taxon>Bacteria</taxon>
        <taxon>Pseudomonadati</taxon>
        <taxon>Pseudomonadota</taxon>
        <taxon>Gammaproteobacteria</taxon>
        <taxon>Lysobacterales</taxon>
        <taxon>Lysobacteraceae</taxon>
        <taxon>Stenotrophomonas</taxon>
    </lineage>
</organism>
<evidence type="ECO:0000256" key="1">
    <source>
        <dbReference type="ARBA" id="ARBA00001864"/>
    </source>
</evidence>
<feature type="chain" id="PRO_5012800034" description="3-dehydroquinate dehydratase" evidence="5">
    <location>
        <begin position="36"/>
        <end position="295"/>
    </location>
</feature>
<comment type="similarity">
    <text evidence="4">Belongs to the type-I 3-dehydroquinase family.</text>
</comment>
<comment type="subunit">
    <text evidence="4">Homodimer.</text>
</comment>
<dbReference type="HAMAP" id="MF_00214">
    <property type="entry name" value="AroD"/>
    <property type="match status" value="1"/>
</dbReference>
<dbReference type="AlphaFoldDB" id="A0A1W1GWH2"/>
<dbReference type="InterPro" id="IPR050146">
    <property type="entry name" value="Type-I_3-dehydroquinase"/>
</dbReference>
<evidence type="ECO:0000256" key="2">
    <source>
        <dbReference type="ARBA" id="ARBA00023239"/>
    </source>
</evidence>
<dbReference type="EC" id="4.2.1.10" evidence="4"/>
<accession>A0A1W1GWH2</accession>
<evidence type="ECO:0000256" key="5">
    <source>
        <dbReference type="SAM" id="SignalP"/>
    </source>
</evidence>
<feature type="binding site" evidence="4">
    <location>
        <position position="274"/>
    </location>
    <ligand>
        <name>3-dehydroquinate</name>
        <dbReference type="ChEBI" id="CHEBI:32364"/>
    </ligand>
</feature>
<keyword evidence="2 4" id="KW-0456">Lyase</keyword>
<feature type="binding site" evidence="4">
    <location>
        <begin position="85"/>
        <end position="87"/>
    </location>
    <ligand>
        <name>3-dehydroquinate</name>
        <dbReference type="ChEBI" id="CHEBI:32364"/>
    </ligand>
</feature>
<feature type="signal peptide" evidence="5">
    <location>
        <begin position="1"/>
        <end position="35"/>
    </location>
</feature>
<comment type="caution">
    <text evidence="4">Lacks conserved residue(s) required for the propagation of feature annotation.</text>
</comment>
<dbReference type="PANTHER" id="PTHR43699">
    <property type="entry name" value="3-DEHYDROQUINATE DEHYDRATASE"/>
    <property type="match status" value="1"/>
</dbReference>
<name>A0A1W1GWH2_9GAMM</name>
<dbReference type="UniPathway" id="UPA00053">
    <property type="reaction ID" value="UER00086"/>
</dbReference>
<comment type="catalytic activity">
    <reaction evidence="1 4">
        <text>3-dehydroquinate = 3-dehydroshikimate + H2O</text>
        <dbReference type="Rhea" id="RHEA:21096"/>
        <dbReference type="ChEBI" id="CHEBI:15377"/>
        <dbReference type="ChEBI" id="CHEBI:16630"/>
        <dbReference type="ChEBI" id="CHEBI:32364"/>
        <dbReference type="EC" id="4.2.1.10"/>
    </reaction>
</comment>
<keyword evidence="4" id="KW-0057">Aromatic amino acid biosynthesis</keyword>
<gene>
    <name evidence="4" type="primary">aroD</name>
    <name evidence="6" type="ORF">SAMN04488690_1402</name>
</gene>
<feature type="binding site" evidence="4">
    <location>
        <position position="270"/>
    </location>
    <ligand>
        <name>3-dehydroquinate</name>
        <dbReference type="ChEBI" id="CHEBI:32364"/>
    </ligand>
</feature>
<sequence length="295" mass="30771">MAARYFHAVVTAMKTPLASVVLAGVLASSPLLALAAPPPAVLQVGQLRIGEGSPRTIVPITGATADVALQQAAAIAASRSTDIAEWRIDYLDIATDGKALVALGKRIQATLGGKPAIVTFRTKAEGGAKPISDADYGKLYAALLRGGVAQLIDVEMFRDPKVVQALVAQAHKAGVKVVMSSHDFHATPPREEIVARLLKQQALGADVLKIAVMPRDAGDVLALLDATWQVRQQSDKPLLTMSMGGTGVVSRLAGETFGQALTFGMIGTPSAPGQVEVERLQDVLQVIHASSQAGH</sequence>
<dbReference type="PANTHER" id="PTHR43699:SF1">
    <property type="entry name" value="3-DEHYDROQUINATE DEHYDRATASE"/>
    <property type="match status" value="1"/>
</dbReference>
<dbReference type="NCBIfam" id="TIGR01093">
    <property type="entry name" value="aroD"/>
    <property type="match status" value="1"/>
</dbReference>
<feature type="binding site" evidence="4">
    <location>
        <position position="251"/>
    </location>
    <ligand>
        <name>3-dehydroquinate</name>
        <dbReference type="ChEBI" id="CHEBI:32364"/>
    </ligand>
</feature>
<feature type="binding site" evidence="4">
    <location>
        <position position="121"/>
    </location>
    <ligand>
        <name>3-dehydroquinate</name>
        <dbReference type="ChEBI" id="CHEBI:32364"/>
    </ligand>
</feature>
<keyword evidence="5" id="KW-0732">Signal</keyword>
<dbReference type="GO" id="GO:0008652">
    <property type="term" value="P:amino acid biosynthetic process"/>
    <property type="evidence" value="ECO:0007669"/>
    <property type="project" value="UniProtKB-KW"/>
</dbReference>
<protein>
    <recommendedName>
        <fullName evidence="4">3-dehydroquinate dehydratase</fullName>
        <shortName evidence="4">3-dehydroquinase</shortName>
        <ecNumber evidence="4">4.2.1.10</ecNumber>
    </recommendedName>
    <alternativeName>
        <fullName evidence="4">Type I DHQase</fullName>
    </alternativeName>
    <alternativeName>
        <fullName evidence="4">Type I dehydroquinase</fullName>
        <shortName evidence="4">DHQ1</shortName>
    </alternativeName>
</protein>
<evidence type="ECO:0000313" key="7">
    <source>
        <dbReference type="Proteomes" id="UP000191133"/>
    </source>
</evidence>
<dbReference type="InterPro" id="IPR001381">
    <property type="entry name" value="DHquinase_I"/>
</dbReference>
<dbReference type="GO" id="GO:0046279">
    <property type="term" value="P:3,4-dihydroxybenzoate biosynthetic process"/>
    <property type="evidence" value="ECO:0007669"/>
    <property type="project" value="TreeGrafter"/>
</dbReference>
<dbReference type="FunFam" id="3.20.20.70:FF:000047">
    <property type="entry name" value="3-dehydroquinate dehydratase"/>
    <property type="match status" value="1"/>
</dbReference>